<name>A0AAW2A2S9_CULAL</name>
<dbReference type="FunFam" id="3.40.50.410:FF:000013">
    <property type="entry name" value="inter-alpha-trypsin inhibitor heavy chain H2"/>
    <property type="match status" value="2"/>
</dbReference>
<keyword evidence="3" id="KW-0964">Secreted</keyword>
<dbReference type="GO" id="GO:0004867">
    <property type="term" value="F:serine-type endopeptidase inhibitor activity"/>
    <property type="evidence" value="ECO:0007669"/>
    <property type="project" value="UniProtKB-KW"/>
</dbReference>
<dbReference type="Proteomes" id="UP001479290">
    <property type="component" value="Unassembled WGS sequence"/>
</dbReference>
<dbReference type="Pfam" id="PF00092">
    <property type="entry name" value="VWA"/>
    <property type="match status" value="2"/>
</dbReference>
<keyword evidence="7" id="KW-0325">Glycoprotein</keyword>
<keyword evidence="5 8" id="KW-0732">Signal</keyword>
<dbReference type="PANTHER" id="PTHR10338">
    <property type="entry name" value="INTER-ALPHA-TRYPSIN INHIBITOR HEAVY CHAIN FAMILY MEMBER"/>
    <property type="match status" value="1"/>
</dbReference>
<protein>
    <recommendedName>
        <fullName evidence="13">Inter-alpha-trypsin inhibitor heavy chain H3-like</fullName>
    </recommendedName>
</protein>
<dbReference type="EMBL" id="JAWDJR010000011">
    <property type="protein sequence ID" value="KAK9966790.1"/>
    <property type="molecule type" value="Genomic_DNA"/>
</dbReference>
<comment type="subcellular location">
    <subcellularLocation>
        <location evidence="1">Secreted</location>
    </subcellularLocation>
</comment>
<dbReference type="GO" id="GO:0005576">
    <property type="term" value="C:extracellular region"/>
    <property type="evidence" value="ECO:0007669"/>
    <property type="project" value="UniProtKB-SubCell"/>
</dbReference>
<comment type="caution">
    <text evidence="11">The sequence shown here is derived from an EMBL/GenBank/DDBJ whole genome shotgun (WGS) entry which is preliminary data.</text>
</comment>
<evidence type="ECO:0000259" key="9">
    <source>
        <dbReference type="PROSITE" id="PS50234"/>
    </source>
</evidence>
<feature type="domain" description="VIT" evidence="10">
    <location>
        <begin position="629"/>
        <end position="758"/>
    </location>
</feature>
<evidence type="ECO:0000256" key="6">
    <source>
        <dbReference type="ARBA" id="ARBA00022900"/>
    </source>
</evidence>
<dbReference type="InterPro" id="IPR002035">
    <property type="entry name" value="VWF_A"/>
</dbReference>
<sequence length="1296" mass="145810">MDKAALRLTFFGLLFTCVNLAAKKKQDIDIYSFHINSTITSRYATTVITSRVANLLTQSQEVHFEVKIPKNAFISRFRMTIDGNTYDGVVKEKEEAQREYSEAVSRGESAGLVSAVGRTFEDFKTSVTVAALSKVTFELTYEELLKRRLGKYELLINAQPMQPVADFKIDVHIHENPGISFLEVKGGLNTKDLANAVTTFRADKDAWVKFYPTRDQQTKCDDCSENGLNGNLIIMYDVERLKQSGDLEASEGYFVHYFAPTDIQRIPKNVVFIIDKSGSMSGKKIEQTRLAMLRILSDLAEDDHFGLITFNGYIQTWKPELLKATEGDVEEAKTFVKRITSGGSTDINAAVLKAVDMINKHHQEGSASILILLTDGNPTTGETDLVKIQKNVKKAIDGKFPLYCLGFGFDVSFEFLEKLSLENNGVARRIYEESDADQQLQGFYDEVAVPLLTDIQLKYTGGTNLTKTSFNVYFNGSEIVVSGQITDNSVESFSTEVIAVSKGNNVTYQDTVMIKDPSDVPPENEDFMQRLWAYLTVKQLLERQVLLKGQEKEDEEKEALKLSLKYQFVTPLTSMVVTKPQEDEVEVADKPKEGKEDPRPPEVCLVFFSISSQITMDKAALRLTLFGLLFTCVNLAANKKQDIDVSSFHINSKITSRYATTVITSRVKNKLTQSQEVRFEVKIPKNAFISQFKMTIDGKIYDGVVKEKEEAQQEYCQAVSRGESAGLVSAVGRTFEDFKTSVTVAALSKVTFELTYEELLKRRHGKYELFINAQPMQPVADFKIDVHIHENPGISFLEVKGGLNTKDLTKAVKTTRAEKDAWVNFYPTRDQQTKCYDCSENGLNSNLIIMYDVEKLKQSGDLKASNGYFVHNFVPTDIQRIPKNVVFIIDQSSSMSGIKMSQTRLAMLKILSDLAEDDHFGLITFSDKIKTWKPELLKATKGNVEEAKTFVEGITSEGYTDINAAVLKAVDMINKHHQEDSASILILLTDGDPTKGETDQVEIQKNVKKAIDGKFPLYCLGFGFDVTFEFLEKLSLKNNGVAQRIYEDSDADQQLQDFYKEVATLLLTDVHFKYEGVADLTKNTFSRYYSGSEIMVAGRIIDNSLDSFTSEVIASSKLNSDRSGQENFTERLWAFLTVKQLLEKEVTLQGQEKDDAKKKALDLSLKYNFVTPLTSMVVTKPHQQIQVAHKSREGKKPNMHTQPTSSMKSIRILKSSGNAKPLCYDVPAQKVRLLQNDISEISMNGQLDSENGFSQIAVRYKTHHLLLSTSEISYFDGQDTVKFSWDQDLTHHETEQ</sequence>
<dbReference type="PROSITE" id="PS51468">
    <property type="entry name" value="VIT"/>
    <property type="match status" value="2"/>
</dbReference>
<evidence type="ECO:0000313" key="12">
    <source>
        <dbReference type="Proteomes" id="UP001479290"/>
    </source>
</evidence>
<evidence type="ECO:0000256" key="5">
    <source>
        <dbReference type="ARBA" id="ARBA00022729"/>
    </source>
</evidence>
<organism evidence="11 12">
    <name type="scientific">Culter alburnus</name>
    <name type="common">Topmouth culter</name>
    <dbReference type="NCBI Taxonomy" id="194366"/>
    <lineage>
        <taxon>Eukaryota</taxon>
        <taxon>Metazoa</taxon>
        <taxon>Chordata</taxon>
        <taxon>Craniata</taxon>
        <taxon>Vertebrata</taxon>
        <taxon>Euteleostomi</taxon>
        <taxon>Actinopterygii</taxon>
        <taxon>Neopterygii</taxon>
        <taxon>Teleostei</taxon>
        <taxon>Ostariophysi</taxon>
        <taxon>Cypriniformes</taxon>
        <taxon>Xenocyprididae</taxon>
        <taxon>Xenocypridinae</taxon>
        <taxon>Culter</taxon>
    </lineage>
</organism>
<proteinExistence type="inferred from homology"/>
<dbReference type="SMART" id="SM00609">
    <property type="entry name" value="VIT"/>
    <property type="match status" value="2"/>
</dbReference>
<evidence type="ECO:0000256" key="7">
    <source>
        <dbReference type="ARBA" id="ARBA00023180"/>
    </source>
</evidence>
<evidence type="ECO:0000256" key="4">
    <source>
        <dbReference type="ARBA" id="ARBA00022690"/>
    </source>
</evidence>
<dbReference type="InterPro" id="IPR050934">
    <property type="entry name" value="ITIH"/>
</dbReference>
<evidence type="ECO:0000259" key="10">
    <source>
        <dbReference type="PROSITE" id="PS51468"/>
    </source>
</evidence>
<gene>
    <name evidence="11" type="ORF">ABG768_003882</name>
</gene>
<dbReference type="Pfam" id="PF08487">
    <property type="entry name" value="VIT"/>
    <property type="match status" value="2"/>
</dbReference>
<dbReference type="PROSITE" id="PS50234">
    <property type="entry name" value="VWFA"/>
    <property type="match status" value="2"/>
</dbReference>
<evidence type="ECO:0000256" key="2">
    <source>
        <dbReference type="ARBA" id="ARBA00010158"/>
    </source>
</evidence>
<evidence type="ECO:0000256" key="3">
    <source>
        <dbReference type="ARBA" id="ARBA00022525"/>
    </source>
</evidence>
<keyword evidence="6" id="KW-0722">Serine protease inhibitor</keyword>
<dbReference type="InterPro" id="IPR036465">
    <property type="entry name" value="vWFA_dom_sf"/>
</dbReference>
<evidence type="ECO:0000256" key="8">
    <source>
        <dbReference type="SAM" id="SignalP"/>
    </source>
</evidence>
<evidence type="ECO:0000256" key="1">
    <source>
        <dbReference type="ARBA" id="ARBA00004613"/>
    </source>
</evidence>
<dbReference type="Gene3D" id="3.40.50.410">
    <property type="entry name" value="von Willebrand factor, type A domain"/>
    <property type="match status" value="2"/>
</dbReference>
<comment type="similarity">
    <text evidence="2">Belongs to the ITIH family.</text>
</comment>
<evidence type="ECO:0008006" key="13">
    <source>
        <dbReference type="Google" id="ProtNLM"/>
    </source>
</evidence>
<dbReference type="PANTHER" id="PTHR10338:SF119">
    <property type="entry name" value="INTER-ALPHA-TRYPSIN INHIBITOR HEAVY CHAIN H4"/>
    <property type="match status" value="1"/>
</dbReference>
<dbReference type="SMART" id="SM00327">
    <property type="entry name" value="VWA"/>
    <property type="match status" value="2"/>
</dbReference>
<feature type="domain" description="VWFA" evidence="9">
    <location>
        <begin position="269"/>
        <end position="447"/>
    </location>
</feature>
<feature type="signal peptide" evidence="8">
    <location>
        <begin position="1"/>
        <end position="20"/>
    </location>
</feature>
<feature type="domain" description="VIT" evidence="10">
    <location>
        <begin position="14"/>
        <end position="143"/>
    </location>
</feature>
<dbReference type="InterPro" id="IPR013694">
    <property type="entry name" value="VIT"/>
</dbReference>
<feature type="domain" description="VWFA" evidence="9">
    <location>
        <begin position="884"/>
        <end position="1062"/>
    </location>
</feature>
<reference evidence="11 12" key="1">
    <citation type="submission" date="2024-05" db="EMBL/GenBank/DDBJ databases">
        <title>A high-quality chromosomal-level genome assembly of Topmouth culter (Culter alburnus).</title>
        <authorList>
            <person name="Zhao H."/>
        </authorList>
    </citation>
    <scope>NUCLEOTIDE SEQUENCE [LARGE SCALE GENOMIC DNA]</scope>
    <source>
        <strain evidence="11">CATC2023</strain>
        <tissue evidence="11">Muscle</tissue>
    </source>
</reference>
<keyword evidence="12" id="KW-1185">Reference proteome</keyword>
<evidence type="ECO:0000313" key="11">
    <source>
        <dbReference type="EMBL" id="KAK9966790.1"/>
    </source>
</evidence>
<dbReference type="SUPFAM" id="SSF53300">
    <property type="entry name" value="vWA-like"/>
    <property type="match status" value="2"/>
</dbReference>
<feature type="chain" id="PRO_5044025097" description="Inter-alpha-trypsin inhibitor heavy chain H3-like" evidence="8">
    <location>
        <begin position="21"/>
        <end position="1296"/>
    </location>
</feature>
<keyword evidence="4" id="KW-0646">Protease inhibitor</keyword>
<accession>A0AAW2A2S9</accession>